<dbReference type="AlphaFoldDB" id="A0A8I0H9L2"/>
<organism evidence="1 2">
    <name type="scientific">Xanthomonas citri pv. citri</name>
    <dbReference type="NCBI Taxonomy" id="611301"/>
    <lineage>
        <taxon>Bacteria</taxon>
        <taxon>Pseudomonadati</taxon>
        <taxon>Pseudomonadota</taxon>
        <taxon>Gammaproteobacteria</taxon>
        <taxon>Lysobacterales</taxon>
        <taxon>Lysobacteraceae</taxon>
        <taxon>Xanthomonas</taxon>
    </lineage>
</organism>
<proteinExistence type="predicted"/>
<gene>
    <name evidence="1" type="ORF">GUH15_12940</name>
</gene>
<evidence type="ECO:0000313" key="2">
    <source>
        <dbReference type="Proteomes" id="UP000653002"/>
    </source>
</evidence>
<feature type="non-terminal residue" evidence="1">
    <location>
        <position position="74"/>
    </location>
</feature>
<name>A0A8I0H9L2_XANCI</name>
<sequence length="74" mass="9138">MNNEYRKLLWDKVTLRYCLDKYRRYLPEYYYHIVPRNGKTELLKMPDCPEYLPRSLDGLLELLRERKLLAMKPT</sequence>
<reference evidence="1" key="1">
    <citation type="submission" date="2020-01" db="EMBL/GenBank/DDBJ databases">
        <authorList>
            <person name="Richard D."/>
        </authorList>
    </citation>
    <scope>NUCLEOTIDE SEQUENCE</scope>
    <source>
        <strain evidence="1">JP541</strain>
    </source>
</reference>
<evidence type="ECO:0000313" key="1">
    <source>
        <dbReference type="EMBL" id="MBD4336946.1"/>
    </source>
</evidence>
<protein>
    <submittedName>
        <fullName evidence="1">Uncharacterized protein</fullName>
    </submittedName>
</protein>
<comment type="caution">
    <text evidence="1">The sequence shown here is derived from an EMBL/GenBank/DDBJ whole genome shotgun (WGS) entry which is preliminary data.</text>
</comment>
<dbReference type="Proteomes" id="UP000653002">
    <property type="component" value="Unassembled WGS sequence"/>
</dbReference>
<dbReference type="EMBL" id="JAABFR010001002">
    <property type="protein sequence ID" value="MBD4336946.1"/>
    <property type="molecule type" value="Genomic_DNA"/>
</dbReference>
<accession>A0A8I0H9L2</accession>